<feature type="compositionally biased region" description="Basic and acidic residues" evidence="6">
    <location>
        <begin position="131"/>
        <end position="140"/>
    </location>
</feature>
<dbReference type="InterPro" id="IPR004330">
    <property type="entry name" value="FAR1_DNA_bnd_dom"/>
</dbReference>
<organism evidence="8 9">
    <name type="scientific">Paspalum notatum var. saurae</name>
    <dbReference type="NCBI Taxonomy" id="547442"/>
    <lineage>
        <taxon>Eukaryota</taxon>
        <taxon>Viridiplantae</taxon>
        <taxon>Streptophyta</taxon>
        <taxon>Embryophyta</taxon>
        <taxon>Tracheophyta</taxon>
        <taxon>Spermatophyta</taxon>
        <taxon>Magnoliopsida</taxon>
        <taxon>Liliopsida</taxon>
        <taxon>Poales</taxon>
        <taxon>Poaceae</taxon>
        <taxon>PACMAD clade</taxon>
        <taxon>Panicoideae</taxon>
        <taxon>Andropogonodae</taxon>
        <taxon>Paspaleae</taxon>
        <taxon>Paspalinae</taxon>
        <taxon>Paspalum</taxon>
    </lineage>
</organism>
<evidence type="ECO:0000259" key="7">
    <source>
        <dbReference type="PROSITE" id="PS50966"/>
    </source>
</evidence>
<dbReference type="GO" id="GO:0008270">
    <property type="term" value="F:zinc ion binding"/>
    <property type="evidence" value="ECO:0007669"/>
    <property type="project" value="UniProtKB-KW"/>
</dbReference>
<feature type="compositionally biased region" description="Acidic residues" evidence="6">
    <location>
        <begin position="845"/>
        <end position="862"/>
    </location>
</feature>
<feature type="compositionally biased region" description="Polar residues" evidence="6">
    <location>
        <begin position="22"/>
        <end position="39"/>
    </location>
</feature>
<proteinExistence type="inferred from homology"/>
<sequence>MEGNPMSIDEPSQETLKLAFSSGASITGERQAQDSTAIDGSSVAEPGTKSFSAYGNEMDVQTARIGSPNRVPKRQLFGDGMSKQSIVHTGAAEDRDAREAGPYRAGGSRHRSANGAGSSEVANSRNCAQFNERRGHRLDEGTSSGVPLTPPASARLPVDEVNWGSELTPPATLTEAEIATPDNERTYSHDPSIDTSLVPKEGMAFRTEKDACSFYERYAKAAGFGVYKGNKRTYSRILHCKNNGVGKYYKKDPLERVRNKTSQKTKCKAKLKLKKILGKQKKVEGVEIEQAFLLHNHVLLPSGRSTSNMRSHKEKDPMLMELLDELQDCDVPAHTAKNVMREMHGGIENVPITDRDMENRRAKNLREDHKNDIEKLLEFFKNCQSQNPQFRWNVKLDHEGKVHSLFWSHASMQGEYADFGDVIAFDTTHKTNIYDKPLAMFVGGNNHLKNTLFACALVGDETVDTFRWLFKSFKQCMRKNRTRCILTDQDQAMAVAVGFEFPRAIHRICRWHVVYKESAKLKELYRLHKKEFFQEKFNSVLNHPLTPAEFEAAWDEVLTECKLHGDPTLESLYQQREKFIPAYFKSDYCGRMTSTQRSESMNFSMKKGYVGKRTALHRFAKKTLHFMDDLRMKHSTKAYLGMSKVVAKNKWPFEVKISEYYTQAVFKDFERKMYECSAYNIEDDKERAGNGYLVKHTNKNSKITWGQHQFKVFADKCKGEYRCECKEWEHTGLLCVHLLRTFIHIQLDEIPGKYILKRYSREARNKVNFEREDKLLGGRRGTMLNFRTRRVLRWYSPVLREATLSDAACERAEYVLGKLVEELKLIPPDIGQSSSNVNSRITEEVGSEESGGEEDNADKEWEESIPAVENINDIVGKDLVEEDRLVSRGDSIKEGGKSDGIPMMHSTVSHQSGVPGNEMEIRDAVTEGGRAINLIAPPRSKPKGRNVPSSEKEVLTLGAKGVKKGTRKCKTCGVYATHNSATCPTKPEIQARLAANKNKTRGRPPGSRNRISQIPGGGGSQEGCSSNRVACMGLHSERPVTRGKNKKTNLYVEVDSEPELLEDTDSDGGVSMMEEDE</sequence>
<dbReference type="InterPro" id="IPR018289">
    <property type="entry name" value="MULE_transposase_dom"/>
</dbReference>
<dbReference type="PANTHER" id="PTHR31669:SF217">
    <property type="entry name" value="PROTEIN FAR1-RELATED SEQUENCE"/>
    <property type="match status" value="1"/>
</dbReference>
<accession>A0AAQ3TR67</accession>
<feature type="domain" description="SWIM-type" evidence="7">
    <location>
        <begin position="710"/>
        <end position="746"/>
    </location>
</feature>
<evidence type="ECO:0000256" key="3">
    <source>
        <dbReference type="ARBA" id="ARBA00022771"/>
    </source>
</evidence>
<dbReference type="InterPro" id="IPR031052">
    <property type="entry name" value="FHY3/FAR1"/>
</dbReference>
<dbReference type="EMBL" id="CP144749">
    <property type="protein sequence ID" value="WVZ77854.1"/>
    <property type="molecule type" value="Genomic_DNA"/>
</dbReference>
<feature type="compositionally biased region" description="Polar residues" evidence="6">
    <location>
        <begin position="831"/>
        <end position="840"/>
    </location>
</feature>
<dbReference type="Pfam" id="PF03101">
    <property type="entry name" value="FAR1"/>
    <property type="match status" value="1"/>
</dbReference>
<name>A0AAQ3TR67_PASNO</name>
<dbReference type="PROSITE" id="PS50966">
    <property type="entry name" value="ZF_SWIM"/>
    <property type="match status" value="1"/>
</dbReference>
<evidence type="ECO:0000313" key="9">
    <source>
        <dbReference type="Proteomes" id="UP001341281"/>
    </source>
</evidence>
<evidence type="ECO:0000256" key="2">
    <source>
        <dbReference type="ARBA" id="ARBA00022723"/>
    </source>
</evidence>
<evidence type="ECO:0000256" key="6">
    <source>
        <dbReference type="SAM" id="MobiDB-lite"/>
    </source>
</evidence>
<dbReference type="Proteomes" id="UP001341281">
    <property type="component" value="Chromosome 05"/>
</dbReference>
<evidence type="ECO:0000313" key="8">
    <source>
        <dbReference type="EMBL" id="WVZ77854.1"/>
    </source>
</evidence>
<dbReference type="Pfam" id="PF04434">
    <property type="entry name" value="SWIM"/>
    <property type="match status" value="1"/>
</dbReference>
<feature type="compositionally biased region" description="Polar residues" evidence="6">
    <location>
        <begin position="115"/>
        <end position="129"/>
    </location>
</feature>
<reference evidence="8 9" key="1">
    <citation type="submission" date="2024-02" db="EMBL/GenBank/DDBJ databases">
        <title>High-quality chromosome-scale genome assembly of Pensacola bahiagrass (Paspalum notatum Flugge var. saurae).</title>
        <authorList>
            <person name="Vega J.M."/>
            <person name="Podio M."/>
            <person name="Orjuela J."/>
            <person name="Siena L.A."/>
            <person name="Pessino S.C."/>
            <person name="Combes M.C."/>
            <person name="Mariac C."/>
            <person name="Albertini E."/>
            <person name="Pupilli F."/>
            <person name="Ortiz J.P.A."/>
            <person name="Leblanc O."/>
        </authorList>
    </citation>
    <scope>NUCLEOTIDE SEQUENCE [LARGE SCALE GENOMIC DNA]</scope>
    <source>
        <strain evidence="8">R1</strain>
        <tissue evidence="8">Leaf</tissue>
    </source>
</reference>
<feature type="region of interest" description="Disordered" evidence="6">
    <location>
        <begin position="996"/>
        <end position="1025"/>
    </location>
</feature>
<evidence type="ECO:0000256" key="1">
    <source>
        <dbReference type="ARBA" id="ARBA00005889"/>
    </source>
</evidence>
<dbReference type="InterPro" id="IPR007527">
    <property type="entry name" value="Znf_SWIM"/>
</dbReference>
<evidence type="ECO:0000256" key="4">
    <source>
        <dbReference type="ARBA" id="ARBA00022833"/>
    </source>
</evidence>
<feature type="region of interest" description="Disordered" evidence="6">
    <location>
        <begin position="1054"/>
        <end position="1077"/>
    </location>
</feature>
<dbReference type="PANTHER" id="PTHR31669">
    <property type="entry name" value="PROTEIN FAR1-RELATED SEQUENCE 10-RELATED"/>
    <property type="match status" value="1"/>
</dbReference>
<keyword evidence="2" id="KW-0479">Metal-binding</keyword>
<feature type="compositionally biased region" description="Basic and acidic residues" evidence="6">
    <location>
        <begin position="91"/>
        <end position="101"/>
    </location>
</feature>
<dbReference type="GO" id="GO:0006355">
    <property type="term" value="P:regulation of DNA-templated transcription"/>
    <property type="evidence" value="ECO:0007669"/>
    <property type="project" value="InterPro"/>
</dbReference>
<keyword evidence="3 5" id="KW-0863">Zinc-finger</keyword>
<keyword evidence="9" id="KW-1185">Reference proteome</keyword>
<feature type="compositionally biased region" description="Acidic residues" evidence="6">
    <location>
        <begin position="1054"/>
        <end position="1066"/>
    </location>
</feature>
<keyword evidence="4" id="KW-0862">Zinc</keyword>
<protein>
    <recommendedName>
        <fullName evidence="7">SWIM-type domain-containing protein</fullName>
    </recommendedName>
</protein>
<dbReference type="Pfam" id="PF10551">
    <property type="entry name" value="MULE"/>
    <property type="match status" value="1"/>
</dbReference>
<dbReference type="SMART" id="SM00575">
    <property type="entry name" value="ZnF_PMZ"/>
    <property type="match status" value="1"/>
</dbReference>
<dbReference type="InterPro" id="IPR006564">
    <property type="entry name" value="Znf_PMZ"/>
</dbReference>
<feature type="region of interest" description="Disordered" evidence="6">
    <location>
        <begin position="1"/>
        <end position="156"/>
    </location>
</feature>
<comment type="similarity">
    <text evidence="1">Belongs to the FHY3/FAR1 family.</text>
</comment>
<dbReference type="AlphaFoldDB" id="A0AAQ3TR67"/>
<evidence type="ECO:0000256" key="5">
    <source>
        <dbReference type="PROSITE-ProRule" id="PRU00325"/>
    </source>
</evidence>
<feature type="region of interest" description="Disordered" evidence="6">
    <location>
        <begin position="831"/>
        <end position="862"/>
    </location>
</feature>
<gene>
    <name evidence="8" type="ORF">U9M48_025667</name>
</gene>